<dbReference type="RefSeq" id="WP_382385910.1">
    <property type="nucleotide sequence ID" value="NZ_JBHLWI010000004.1"/>
</dbReference>
<dbReference type="PANTHER" id="PTHR48079:SF6">
    <property type="entry name" value="NAD(P)-BINDING DOMAIN-CONTAINING PROTEIN-RELATED"/>
    <property type="match status" value="1"/>
</dbReference>
<sequence>MTRLSIIGLGWLGKPLAEHMQILGYTVMGSTTSEEKANRLNQEGINAVLLSLNPHPEGVRFSSLFDADILIINIPPRTRSFLDTFHPEQIKYLKALAIQGGVKKIIYVSSTSVYPDLNQIARESDELNLDTTGNRALFRAEQILSKDKEYDLTIIRFGGLLGVDRIPGRYFSGKSNVEGDSPVNYIHRDDAVRLISWVIEKDLWNQVFNGVAPMHPKRRMVYERNALDLGFPPPTSYTVQSTSWKEISADKILETGFAFQMGNPLDFWYEKG</sequence>
<evidence type="ECO:0000313" key="3">
    <source>
        <dbReference type="Proteomes" id="UP001589797"/>
    </source>
</evidence>
<dbReference type="PANTHER" id="PTHR48079">
    <property type="entry name" value="PROTEIN YEEZ"/>
    <property type="match status" value="1"/>
</dbReference>
<dbReference type="InterPro" id="IPR051783">
    <property type="entry name" value="NAD(P)-dependent_oxidoreduct"/>
</dbReference>
<dbReference type="Proteomes" id="UP001589797">
    <property type="component" value="Unassembled WGS sequence"/>
</dbReference>
<dbReference type="InterPro" id="IPR006115">
    <property type="entry name" value="6PGDH_NADP-bd"/>
</dbReference>
<dbReference type="Gene3D" id="3.40.50.720">
    <property type="entry name" value="NAD(P)-binding Rossmann-like Domain"/>
    <property type="match status" value="1"/>
</dbReference>
<accession>A0ABV6FP93</accession>
<dbReference type="Pfam" id="PF03446">
    <property type="entry name" value="NAD_binding_2"/>
    <property type="match status" value="1"/>
</dbReference>
<name>A0ABV6FP93_9BACT</name>
<feature type="domain" description="6-phosphogluconate dehydrogenase NADP-binding" evidence="1">
    <location>
        <begin position="4"/>
        <end position="48"/>
    </location>
</feature>
<dbReference type="SUPFAM" id="SSF51735">
    <property type="entry name" value="NAD(P)-binding Rossmann-fold domains"/>
    <property type="match status" value="1"/>
</dbReference>
<dbReference type="EMBL" id="JBHLWI010000004">
    <property type="protein sequence ID" value="MFC0261462.1"/>
    <property type="molecule type" value="Genomic_DNA"/>
</dbReference>
<protein>
    <submittedName>
        <fullName evidence="2">NAD(P)-binding domain-containing protein</fullName>
    </submittedName>
</protein>
<evidence type="ECO:0000313" key="2">
    <source>
        <dbReference type="EMBL" id="MFC0261462.1"/>
    </source>
</evidence>
<organism evidence="2 3">
    <name type="scientific">Fontibacter flavus</name>
    <dbReference type="NCBI Taxonomy" id="654838"/>
    <lineage>
        <taxon>Bacteria</taxon>
        <taxon>Pseudomonadati</taxon>
        <taxon>Bacteroidota</taxon>
        <taxon>Cytophagia</taxon>
        <taxon>Cytophagales</taxon>
        <taxon>Cyclobacteriaceae</taxon>
        <taxon>Fontibacter</taxon>
    </lineage>
</organism>
<keyword evidence="3" id="KW-1185">Reference proteome</keyword>
<gene>
    <name evidence="2" type="ORF">ACFFIP_02125</name>
</gene>
<reference evidence="2 3" key="1">
    <citation type="submission" date="2024-09" db="EMBL/GenBank/DDBJ databases">
        <authorList>
            <person name="Sun Q."/>
            <person name="Mori K."/>
        </authorList>
    </citation>
    <scope>NUCLEOTIDE SEQUENCE [LARGE SCALE GENOMIC DNA]</scope>
    <source>
        <strain evidence="2 3">CCM 7650</strain>
    </source>
</reference>
<evidence type="ECO:0000259" key="1">
    <source>
        <dbReference type="Pfam" id="PF03446"/>
    </source>
</evidence>
<comment type="caution">
    <text evidence="2">The sequence shown here is derived from an EMBL/GenBank/DDBJ whole genome shotgun (WGS) entry which is preliminary data.</text>
</comment>
<proteinExistence type="predicted"/>
<dbReference type="InterPro" id="IPR036291">
    <property type="entry name" value="NAD(P)-bd_dom_sf"/>
</dbReference>